<keyword evidence="5" id="KW-0547">Nucleotide-binding</keyword>
<feature type="domain" description="Methyltransferase" evidence="9">
    <location>
        <begin position="65"/>
        <end position="183"/>
    </location>
</feature>
<dbReference type="InterPro" id="IPR029039">
    <property type="entry name" value="Flavoprotein-like_sf"/>
</dbReference>
<evidence type="ECO:0000256" key="4">
    <source>
        <dbReference type="ARBA" id="ARBA00022643"/>
    </source>
</evidence>
<dbReference type="SUPFAM" id="SSF52218">
    <property type="entry name" value="Flavoproteins"/>
    <property type="match status" value="1"/>
</dbReference>
<keyword evidence="6" id="KW-0521">NADP</keyword>
<evidence type="ECO:0000259" key="8">
    <source>
        <dbReference type="Pfam" id="PF03358"/>
    </source>
</evidence>
<accession>A0A8G1RTB2</accession>
<comment type="cofactor">
    <cofactor evidence="1">
        <name>FMN</name>
        <dbReference type="ChEBI" id="CHEBI:58210"/>
    </cofactor>
</comment>
<keyword evidence="4" id="KW-0288">FMN</keyword>
<evidence type="ECO:0000256" key="7">
    <source>
        <dbReference type="ARBA" id="ARBA00023002"/>
    </source>
</evidence>
<dbReference type="RefSeq" id="XP_040802889.1">
    <property type="nucleotide sequence ID" value="XM_040947386.1"/>
</dbReference>
<dbReference type="GO" id="GO:0000166">
    <property type="term" value="F:nucleotide binding"/>
    <property type="evidence" value="ECO:0007669"/>
    <property type="project" value="UniProtKB-KW"/>
</dbReference>
<keyword evidence="3" id="KW-0285">Flavoprotein</keyword>
<dbReference type="PANTHER" id="PTHR43590">
    <property type="entry name" value="ARSENIC RESISTANCE PROTEIN ARSH (AFU_ORTHOLOGUE AFUA_5G15030)"/>
    <property type="match status" value="1"/>
</dbReference>
<dbReference type="FunFam" id="3.40.50.360:FF:000027">
    <property type="entry name" value="Arsenical resistance protein ArsH"/>
    <property type="match status" value="1"/>
</dbReference>
<dbReference type="InterPro" id="IPR025714">
    <property type="entry name" value="Methyltranfer_dom"/>
</dbReference>
<dbReference type="VEuPathDB" id="FungiDB:BO72DRAFT_476353"/>
<reference evidence="10 11" key="1">
    <citation type="submission" date="2018-02" db="EMBL/GenBank/DDBJ databases">
        <title>The genomes of Aspergillus section Nigri reveals drivers in fungal speciation.</title>
        <authorList>
            <consortium name="DOE Joint Genome Institute"/>
            <person name="Vesth T.C."/>
            <person name="Nybo J."/>
            <person name="Theobald S."/>
            <person name="Brandl J."/>
            <person name="Frisvad J.C."/>
            <person name="Nielsen K.F."/>
            <person name="Lyhne E.K."/>
            <person name="Kogle M.E."/>
            <person name="Kuo A."/>
            <person name="Riley R."/>
            <person name="Clum A."/>
            <person name="Nolan M."/>
            <person name="Lipzen A."/>
            <person name="Salamov A."/>
            <person name="Henrissat B."/>
            <person name="Wiebenga A."/>
            <person name="De vries R.P."/>
            <person name="Grigoriev I.V."/>
            <person name="Mortensen U.H."/>
            <person name="Andersen M.R."/>
            <person name="Baker S.E."/>
        </authorList>
    </citation>
    <scope>NUCLEOTIDE SEQUENCE [LARGE SCALE GENOMIC DNA]</scope>
    <source>
        <strain evidence="10 11">CBS 313.89</strain>
    </source>
</reference>
<dbReference type="NCBIfam" id="TIGR02690">
    <property type="entry name" value="resist_ArsH"/>
    <property type="match status" value="1"/>
</dbReference>
<keyword evidence="11" id="KW-1185">Reference proteome</keyword>
<sequence length="446" mass="49481">MSQDTYNLVQSRYGDIVKQSTAPKRGKEEDIAKAFGYSAEDLSTLPEKTNLGLSCGNPVAFANFKEGETVLDLGSGSGIDVLLTARKVGPKGQAIGVDMTKKNIQKAGLSNARIIEANITAIPLPDASVDCIISNCVINLVPAADKPAVFKEMARLLKPRGRVAVSDILARKPLPDHITGDIALYVGLSLAIPEAEDSSDIRRNYRPFILGDGAAEDWVNRLELTTAMDMAAQELAKSNNRLKVLVLYGSLRRRSYSRLVALEASRILFRLGCDVRVFDPEGLPVKNDTEHNHPKVQELRELSKWSDGHVWVSPEQHGNLTAVFKNQIDWIPLSTGSVRPTQGRTLAIAQVCGGSQSFNAVNSLRILGRWMRMFTIPNQSSIPKAYTHFPDEGQPGDQRLLPSGNRDRLVDCMEEFVKYTILMRPHLELFGDRYSEREEKRVKEER</sequence>
<protein>
    <submittedName>
        <fullName evidence="10">Arsenic resistance protein ArsH</fullName>
    </submittedName>
</protein>
<evidence type="ECO:0000256" key="2">
    <source>
        <dbReference type="ARBA" id="ARBA00011881"/>
    </source>
</evidence>
<dbReference type="Pfam" id="PF13847">
    <property type="entry name" value="Methyltransf_31"/>
    <property type="match status" value="1"/>
</dbReference>
<dbReference type="InterPro" id="IPR005025">
    <property type="entry name" value="FMN_Rdtase-like_dom"/>
</dbReference>
<keyword evidence="7" id="KW-0560">Oxidoreductase</keyword>
<dbReference type="Pfam" id="PF03358">
    <property type="entry name" value="FMN_red"/>
    <property type="match status" value="1"/>
</dbReference>
<gene>
    <name evidence="10" type="ORF">BO72DRAFT_476353</name>
</gene>
<evidence type="ECO:0000256" key="5">
    <source>
        <dbReference type="ARBA" id="ARBA00022741"/>
    </source>
</evidence>
<evidence type="ECO:0000259" key="9">
    <source>
        <dbReference type="Pfam" id="PF13847"/>
    </source>
</evidence>
<evidence type="ECO:0000313" key="11">
    <source>
        <dbReference type="Proteomes" id="UP000249789"/>
    </source>
</evidence>
<dbReference type="Gene3D" id="3.40.50.150">
    <property type="entry name" value="Vaccinia Virus protein VP39"/>
    <property type="match status" value="1"/>
</dbReference>
<dbReference type="AlphaFoldDB" id="A0A8G1RTB2"/>
<dbReference type="SUPFAM" id="SSF53335">
    <property type="entry name" value="S-adenosyl-L-methionine-dependent methyltransferases"/>
    <property type="match status" value="1"/>
</dbReference>
<dbReference type="EMBL" id="KZ824635">
    <property type="protein sequence ID" value="RAK78879.1"/>
    <property type="molecule type" value="Genomic_DNA"/>
</dbReference>
<dbReference type="OrthoDB" id="8300214at2759"/>
<dbReference type="InterPro" id="IPR029063">
    <property type="entry name" value="SAM-dependent_MTases_sf"/>
</dbReference>
<proteinExistence type="predicted"/>
<dbReference type="CDD" id="cd02440">
    <property type="entry name" value="AdoMet_MTases"/>
    <property type="match status" value="1"/>
</dbReference>
<dbReference type="Gene3D" id="3.40.50.360">
    <property type="match status" value="1"/>
</dbReference>
<dbReference type="Proteomes" id="UP000249789">
    <property type="component" value="Unassembled WGS sequence"/>
</dbReference>
<dbReference type="InterPro" id="IPR014063">
    <property type="entry name" value="Arsenate-R_ArsH"/>
</dbReference>
<evidence type="ECO:0000313" key="10">
    <source>
        <dbReference type="EMBL" id="RAK78879.1"/>
    </source>
</evidence>
<feature type="domain" description="NADPH-dependent FMN reductase-like" evidence="8">
    <location>
        <begin position="243"/>
        <end position="386"/>
    </location>
</feature>
<name>A0A8G1RTB2_9EURO</name>
<dbReference type="GeneID" id="63864719"/>
<dbReference type="PANTHER" id="PTHR43590:SF1">
    <property type="entry name" value="ARSENIC RESISTANCE PROTEIN ARSH (AFU_ORTHOLOGUE AFUA_5G15030)"/>
    <property type="match status" value="1"/>
</dbReference>
<evidence type="ECO:0000256" key="3">
    <source>
        <dbReference type="ARBA" id="ARBA00022630"/>
    </source>
</evidence>
<dbReference type="GO" id="GO:0016655">
    <property type="term" value="F:oxidoreductase activity, acting on NAD(P)H, quinone or similar compound as acceptor"/>
    <property type="evidence" value="ECO:0007669"/>
    <property type="project" value="TreeGrafter"/>
</dbReference>
<organism evidence="10 11">
    <name type="scientific">Aspergillus fijiensis CBS 313.89</name>
    <dbReference type="NCBI Taxonomy" id="1448319"/>
    <lineage>
        <taxon>Eukaryota</taxon>
        <taxon>Fungi</taxon>
        <taxon>Dikarya</taxon>
        <taxon>Ascomycota</taxon>
        <taxon>Pezizomycotina</taxon>
        <taxon>Eurotiomycetes</taxon>
        <taxon>Eurotiomycetidae</taxon>
        <taxon>Eurotiales</taxon>
        <taxon>Aspergillaceae</taxon>
        <taxon>Aspergillus</taxon>
    </lineage>
</organism>
<evidence type="ECO:0000256" key="6">
    <source>
        <dbReference type="ARBA" id="ARBA00022857"/>
    </source>
</evidence>
<evidence type="ECO:0000256" key="1">
    <source>
        <dbReference type="ARBA" id="ARBA00001917"/>
    </source>
</evidence>
<comment type="subunit">
    <text evidence="2">Homotetramer.</text>
</comment>